<dbReference type="AlphaFoldDB" id="A0A0D7BKR1"/>
<feature type="chain" id="PRO_5002317486" evidence="2">
    <location>
        <begin position="21"/>
        <end position="473"/>
    </location>
</feature>
<name>A0A0D7BKR1_9AGAR</name>
<dbReference type="GO" id="GO:0016787">
    <property type="term" value="F:hydrolase activity"/>
    <property type="evidence" value="ECO:0007669"/>
    <property type="project" value="UniProtKB-KW"/>
</dbReference>
<evidence type="ECO:0000313" key="4">
    <source>
        <dbReference type="EMBL" id="KIY71067.1"/>
    </source>
</evidence>
<dbReference type="InterPro" id="IPR041524">
    <property type="entry name" value="GH131_N"/>
</dbReference>
<organism evidence="4 5">
    <name type="scientific">Cylindrobasidium torrendii FP15055 ss-10</name>
    <dbReference type="NCBI Taxonomy" id="1314674"/>
    <lineage>
        <taxon>Eukaryota</taxon>
        <taxon>Fungi</taxon>
        <taxon>Dikarya</taxon>
        <taxon>Basidiomycota</taxon>
        <taxon>Agaricomycotina</taxon>
        <taxon>Agaricomycetes</taxon>
        <taxon>Agaricomycetidae</taxon>
        <taxon>Agaricales</taxon>
        <taxon>Marasmiineae</taxon>
        <taxon>Physalacriaceae</taxon>
        <taxon>Cylindrobasidium</taxon>
    </lineage>
</organism>
<dbReference type="OrthoDB" id="120072at2759"/>
<feature type="region of interest" description="Disordered" evidence="1">
    <location>
        <begin position="355"/>
        <end position="410"/>
    </location>
</feature>
<keyword evidence="5" id="KW-1185">Reference proteome</keyword>
<dbReference type="Proteomes" id="UP000054007">
    <property type="component" value="Unassembled WGS sequence"/>
</dbReference>
<dbReference type="EMBL" id="KN880459">
    <property type="protein sequence ID" value="KIY71067.1"/>
    <property type="molecule type" value="Genomic_DNA"/>
</dbReference>
<reference evidence="4 5" key="1">
    <citation type="journal article" date="2015" name="Fungal Genet. Biol.">
        <title>Evolution of novel wood decay mechanisms in Agaricales revealed by the genome sequences of Fistulina hepatica and Cylindrobasidium torrendii.</title>
        <authorList>
            <person name="Floudas D."/>
            <person name="Held B.W."/>
            <person name="Riley R."/>
            <person name="Nagy L.G."/>
            <person name="Koehler G."/>
            <person name="Ransdell A.S."/>
            <person name="Younus H."/>
            <person name="Chow J."/>
            <person name="Chiniquy J."/>
            <person name="Lipzen A."/>
            <person name="Tritt A."/>
            <person name="Sun H."/>
            <person name="Haridas S."/>
            <person name="LaButti K."/>
            <person name="Ohm R.A."/>
            <person name="Kues U."/>
            <person name="Blanchette R.A."/>
            <person name="Grigoriev I.V."/>
            <person name="Minto R.E."/>
            <person name="Hibbett D.S."/>
        </authorList>
    </citation>
    <scope>NUCLEOTIDE SEQUENCE [LARGE SCALE GENOMIC DNA]</scope>
    <source>
        <strain evidence="4 5">FP15055 ss-10</strain>
    </source>
</reference>
<evidence type="ECO:0000256" key="2">
    <source>
        <dbReference type="SAM" id="SignalP"/>
    </source>
</evidence>
<feature type="signal peptide" evidence="2">
    <location>
        <begin position="1"/>
        <end position="20"/>
    </location>
</feature>
<dbReference type="PANTHER" id="PTHR34612:SF6">
    <property type="entry name" value="GLYCOSIDE HYDROLASE 131 CATALYTIC N-TERMINAL DOMAIN-CONTAINING PROTEIN"/>
    <property type="match status" value="1"/>
</dbReference>
<sequence length="473" mass="49169">MFSIPSHLVVGLALAGLTRAGTTVWSGSFDQYKTVEDFDTWSFSNPVGAYQWYIHGSGPTSDYLALDASYKNPAVTSEAQGLKMSISSTATWNSDMERAELIPQTKENLGTGTLFYHFSVVRSEENAPDSTLEHQVMFFESHFTELKYGVGDTPTNLSWMVGGQSKWSTDFVAGTWFNFAYEIDFDASTVGLWASTDGADLERVIEPVSASTSTNSADFHIGVLRIVNKDPAEDWYFSGVYIESGDITTAIGNGSSSGSTTSVATSTSAPASTSAEAPATTEVHSSTEIAASSSIAVSSEVPAPSAISTSIAISSVAQSSSAAISTSVAPVSSAVPASSSAAPVSSSAAATTLASSTSVTPSSSSVVEEPTASTESSSSAASTTVEGVTTSTAPVSTSIPTSSTLSAPAPSHTGVVDANVCMNDYNKCIAASQPNPDWTGCEGTKAICMQNATYNFNMINRLKRDGKFGRLLV</sequence>
<evidence type="ECO:0000256" key="1">
    <source>
        <dbReference type="SAM" id="MobiDB-lite"/>
    </source>
</evidence>
<keyword evidence="2" id="KW-0732">Signal</keyword>
<feature type="compositionally biased region" description="Low complexity" evidence="1">
    <location>
        <begin position="254"/>
        <end position="286"/>
    </location>
</feature>
<gene>
    <name evidence="4" type="ORF">CYLTODRAFT_487567</name>
</gene>
<dbReference type="STRING" id="1314674.A0A0D7BKR1"/>
<accession>A0A0D7BKR1</accession>
<dbReference type="PANTHER" id="PTHR34612">
    <property type="entry name" value="GH131_N DOMAIN-CONTAINING PROTEIN"/>
    <property type="match status" value="1"/>
</dbReference>
<proteinExistence type="predicted"/>
<feature type="domain" description="Glycoside hydrolase 131 catalytic N-terminal" evidence="3">
    <location>
        <begin position="24"/>
        <end position="246"/>
    </location>
</feature>
<feature type="region of interest" description="Disordered" evidence="1">
    <location>
        <begin position="253"/>
        <end position="286"/>
    </location>
</feature>
<keyword evidence="4" id="KW-0378">Hydrolase</keyword>
<protein>
    <submittedName>
        <fullName evidence="4">Glycoside hydrolase family 131 protein</fullName>
    </submittedName>
</protein>
<dbReference type="Gene3D" id="2.60.120.1160">
    <property type="match status" value="1"/>
</dbReference>
<evidence type="ECO:0000313" key="5">
    <source>
        <dbReference type="Proteomes" id="UP000054007"/>
    </source>
</evidence>
<dbReference type="Pfam" id="PF18271">
    <property type="entry name" value="GH131_N"/>
    <property type="match status" value="1"/>
</dbReference>
<evidence type="ECO:0000259" key="3">
    <source>
        <dbReference type="Pfam" id="PF18271"/>
    </source>
</evidence>